<feature type="compositionally biased region" description="Basic and acidic residues" evidence="1">
    <location>
        <begin position="34"/>
        <end position="43"/>
    </location>
</feature>
<accession>A0A392TKA7</accession>
<feature type="non-terminal residue" evidence="2">
    <location>
        <position position="43"/>
    </location>
</feature>
<comment type="caution">
    <text evidence="2">The sequence shown here is derived from an EMBL/GenBank/DDBJ whole genome shotgun (WGS) entry which is preliminary data.</text>
</comment>
<dbReference type="Proteomes" id="UP000265520">
    <property type="component" value="Unassembled WGS sequence"/>
</dbReference>
<proteinExistence type="predicted"/>
<sequence>MGIFCFPARWFPVGPVVGTEVPPPESGRHGSRFAGRDEDSSLV</sequence>
<protein>
    <submittedName>
        <fullName evidence="2">Uncharacterized protein</fullName>
    </submittedName>
</protein>
<organism evidence="2 3">
    <name type="scientific">Trifolium medium</name>
    <dbReference type="NCBI Taxonomy" id="97028"/>
    <lineage>
        <taxon>Eukaryota</taxon>
        <taxon>Viridiplantae</taxon>
        <taxon>Streptophyta</taxon>
        <taxon>Embryophyta</taxon>
        <taxon>Tracheophyta</taxon>
        <taxon>Spermatophyta</taxon>
        <taxon>Magnoliopsida</taxon>
        <taxon>eudicotyledons</taxon>
        <taxon>Gunneridae</taxon>
        <taxon>Pentapetalae</taxon>
        <taxon>rosids</taxon>
        <taxon>fabids</taxon>
        <taxon>Fabales</taxon>
        <taxon>Fabaceae</taxon>
        <taxon>Papilionoideae</taxon>
        <taxon>50 kb inversion clade</taxon>
        <taxon>NPAAA clade</taxon>
        <taxon>Hologalegina</taxon>
        <taxon>IRL clade</taxon>
        <taxon>Trifolieae</taxon>
        <taxon>Trifolium</taxon>
    </lineage>
</organism>
<dbReference type="EMBL" id="LXQA010580268">
    <property type="protein sequence ID" value="MCI60375.1"/>
    <property type="molecule type" value="Genomic_DNA"/>
</dbReference>
<evidence type="ECO:0000256" key="1">
    <source>
        <dbReference type="SAM" id="MobiDB-lite"/>
    </source>
</evidence>
<feature type="region of interest" description="Disordered" evidence="1">
    <location>
        <begin position="17"/>
        <end position="43"/>
    </location>
</feature>
<evidence type="ECO:0000313" key="3">
    <source>
        <dbReference type="Proteomes" id="UP000265520"/>
    </source>
</evidence>
<evidence type="ECO:0000313" key="2">
    <source>
        <dbReference type="EMBL" id="MCI60375.1"/>
    </source>
</evidence>
<keyword evidence="3" id="KW-1185">Reference proteome</keyword>
<name>A0A392TKA7_9FABA</name>
<reference evidence="2 3" key="1">
    <citation type="journal article" date="2018" name="Front. Plant Sci.">
        <title>Red Clover (Trifolium pratense) and Zigzag Clover (T. medium) - A Picture of Genomic Similarities and Differences.</title>
        <authorList>
            <person name="Dluhosova J."/>
            <person name="Istvanek J."/>
            <person name="Nedelnik J."/>
            <person name="Repkova J."/>
        </authorList>
    </citation>
    <scope>NUCLEOTIDE SEQUENCE [LARGE SCALE GENOMIC DNA]</scope>
    <source>
        <strain evidence="3">cv. 10/8</strain>
        <tissue evidence="2">Leaf</tissue>
    </source>
</reference>
<dbReference type="AlphaFoldDB" id="A0A392TKA7"/>